<dbReference type="Gene3D" id="2.40.50.90">
    <property type="match status" value="1"/>
</dbReference>
<reference evidence="7" key="1">
    <citation type="submission" date="2015-03" db="EMBL/GenBank/DDBJ databases">
        <authorList>
            <person name="Urmite Genomes"/>
        </authorList>
    </citation>
    <scope>NUCLEOTIDE SEQUENCE [LARGE SCALE GENOMIC DNA]</scope>
    <source>
        <strain evidence="7">Arc-Hr</strain>
    </source>
</reference>
<dbReference type="EMBL" id="CSTE01000002">
    <property type="protein sequence ID" value="CQR50019.1"/>
    <property type="molecule type" value="Genomic_DNA"/>
</dbReference>
<keyword evidence="2" id="KW-0255">Endonuclease</keyword>
<dbReference type="GO" id="GO:0003676">
    <property type="term" value="F:nucleic acid binding"/>
    <property type="evidence" value="ECO:0007669"/>
    <property type="project" value="InterPro"/>
</dbReference>
<dbReference type="InterPro" id="IPR035437">
    <property type="entry name" value="SNase_OB-fold_sf"/>
</dbReference>
<dbReference type="PROSITE" id="PS51257">
    <property type="entry name" value="PROKAR_LIPOPROTEIN"/>
    <property type="match status" value="1"/>
</dbReference>
<dbReference type="InterPro" id="IPR036415">
    <property type="entry name" value="Lamin_tail_dom_sf"/>
</dbReference>
<dbReference type="InterPro" id="IPR016071">
    <property type="entry name" value="Staphylococal_nuclease_OB-fold"/>
</dbReference>
<evidence type="ECO:0000256" key="2">
    <source>
        <dbReference type="ARBA" id="ARBA00022759"/>
    </source>
</evidence>
<dbReference type="GO" id="GO:0016787">
    <property type="term" value="F:hydrolase activity"/>
    <property type="evidence" value="ECO:0007669"/>
    <property type="project" value="UniProtKB-KW"/>
</dbReference>
<dbReference type="Pfam" id="PF00932">
    <property type="entry name" value="LTD"/>
    <property type="match status" value="1"/>
</dbReference>
<dbReference type="GO" id="GO:0004519">
    <property type="term" value="F:endonuclease activity"/>
    <property type="evidence" value="ECO:0007669"/>
    <property type="project" value="UniProtKB-KW"/>
</dbReference>
<evidence type="ECO:0000256" key="3">
    <source>
        <dbReference type="ARBA" id="ARBA00022801"/>
    </source>
</evidence>
<evidence type="ECO:0000259" key="5">
    <source>
        <dbReference type="PROSITE" id="PS51841"/>
    </source>
</evidence>
<name>A0A0D6JQ92_9EURY</name>
<dbReference type="SUPFAM" id="SSF50199">
    <property type="entry name" value="Staphylococcal nuclease"/>
    <property type="match status" value="1"/>
</dbReference>
<evidence type="ECO:0000259" key="4">
    <source>
        <dbReference type="PROSITE" id="PS50830"/>
    </source>
</evidence>
<dbReference type="Proteomes" id="UP000198902">
    <property type="component" value="Unassembled WGS sequence"/>
</dbReference>
<sequence length="327" mass="34098">MVRRATATLVVVVLAVLAGCLGGGGADATTTVEPTVTAAASPTSQSGSPTTAAAAGDVTVEVVEVVDGDTIKVVMPDGARETVRLLGVDTPEVHAENTPDEFEGVPETEAGRACLRAAGENASAYAKSRLADRTVELRYDEKAGERGYYGRLLAYVVVDGAEFNYDLIAEGHARLYESSFEERERYERAERDARERGVGLWSCATEGAAAGGADATTDDGLSVSVIADAPGNDNDNLNEEYVTLRNDGDDSIDLSGWTVSDAAGATYTFAEGTELDPGASLTLHTGSGTDTDEDVYWGRGGAVWNNGGDTVTVRNAAGTEVLSYTYG</sequence>
<dbReference type="PANTHER" id="PTHR12302:SF3">
    <property type="entry name" value="SERINE_THREONINE-PROTEIN KINASE 31"/>
    <property type="match status" value="1"/>
</dbReference>
<feature type="domain" description="TNase-like" evidence="4">
    <location>
        <begin position="56"/>
        <end position="203"/>
    </location>
</feature>
<dbReference type="AlphaFoldDB" id="A0A0D6JQ92"/>
<evidence type="ECO:0000313" key="6">
    <source>
        <dbReference type="EMBL" id="CQR50019.1"/>
    </source>
</evidence>
<dbReference type="SUPFAM" id="SSF74853">
    <property type="entry name" value="Lamin A/C globular tail domain"/>
    <property type="match status" value="1"/>
</dbReference>
<dbReference type="PROSITE" id="PS51841">
    <property type="entry name" value="LTD"/>
    <property type="match status" value="1"/>
</dbReference>
<protein>
    <submittedName>
        <fullName evidence="6">Thermonuclease</fullName>
    </submittedName>
</protein>
<keyword evidence="1" id="KW-0540">Nuclease</keyword>
<proteinExistence type="predicted"/>
<dbReference type="Gene3D" id="2.60.40.1260">
    <property type="entry name" value="Lamin Tail domain"/>
    <property type="match status" value="1"/>
</dbReference>
<dbReference type="PROSITE" id="PS01123">
    <property type="entry name" value="TNASE_1"/>
    <property type="match status" value="1"/>
</dbReference>
<dbReference type="SMART" id="SM00318">
    <property type="entry name" value="SNc"/>
    <property type="match status" value="1"/>
</dbReference>
<evidence type="ECO:0000313" key="7">
    <source>
        <dbReference type="Proteomes" id="UP000198902"/>
    </source>
</evidence>
<keyword evidence="3" id="KW-0378">Hydrolase</keyword>
<dbReference type="PROSITE" id="PS50830">
    <property type="entry name" value="TNASE_3"/>
    <property type="match status" value="1"/>
</dbReference>
<dbReference type="InterPro" id="IPR002071">
    <property type="entry name" value="Thermonucl_AS"/>
</dbReference>
<feature type="domain" description="LTD" evidence="5">
    <location>
        <begin position="207"/>
        <end position="327"/>
    </location>
</feature>
<keyword evidence="7" id="KW-1185">Reference proteome</keyword>
<dbReference type="RefSeq" id="WP_089777912.1">
    <property type="nucleotide sequence ID" value="NZ_CABLRR010000002.1"/>
</dbReference>
<gene>
    <name evidence="6" type="primary">nucH</name>
    <name evidence="6" type="ORF">BN996_01495</name>
</gene>
<dbReference type="Pfam" id="PF00565">
    <property type="entry name" value="SNase"/>
    <property type="match status" value="1"/>
</dbReference>
<dbReference type="OrthoDB" id="3327at2157"/>
<accession>A0A0D6JQ92</accession>
<dbReference type="InterPro" id="IPR001322">
    <property type="entry name" value="Lamin_tail_dom"/>
</dbReference>
<evidence type="ECO:0000256" key="1">
    <source>
        <dbReference type="ARBA" id="ARBA00022722"/>
    </source>
</evidence>
<organism evidence="6 7">
    <name type="scientific">Haloferax massiliensis</name>
    <dbReference type="NCBI Taxonomy" id="1476858"/>
    <lineage>
        <taxon>Archaea</taxon>
        <taxon>Methanobacteriati</taxon>
        <taxon>Methanobacteriota</taxon>
        <taxon>Stenosarchaea group</taxon>
        <taxon>Halobacteria</taxon>
        <taxon>Halobacteriales</taxon>
        <taxon>Haloferacaceae</taxon>
        <taxon>Haloferax</taxon>
    </lineage>
</organism>
<dbReference type="PANTHER" id="PTHR12302">
    <property type="entry name" value="EBNA2 BINDING PROTEIN P100"/>
    <property type="match status" value="1"/>
</dbReference>